<feature type="transmembrane region" description="Helical" evidence="6">
    <location>
        <begin position="353"/>
        <end position="372"/>
    </location>
</feature>
<dbReference type="PIRSF" id="PIRSF038958">
    <property type="entry name" value="PG_synth_SpoVB"/>
    <property type="match status" value="1"/>
</dbReference>
<keyword evidence="2" id="KW-1003">Cell membrane</keyword>
<dbReference type="PANTHER" id="PTHR30250:SF21">
    <property type="entry name" value="LIPID II FLIPPASE MURJ"/>
    <property type="match status" value="1"/>
</dbReference>
<feature type="transmembrane region" description="Helical" evidence="6">
    <location>
        <begin position="422"/>
        <end position="440"/>
    </location>
</feature>
<dbReference type="EMBL" id="AQFT01000015">
    <property type="protein sequence ID" value="EMZ37044.1"/>
    <property type="molecule type" value="Genomic_DNA"/>
</dbReference>
<gene>
    <name evidence="7" type="ORF">C823_00532</name>
</gene>
<feature type="transmembrane region" description="Helical" evidence="6">
    <location>
        <begin position="105"/>
        <end position="126"/>
    </location>
</feature>
<evidence type="ECO:0000256" key="3">
    <source>
        <dbReference type="ARBA" id="ARBA00022692"/>
    </source>
</evidence>
<name>N2BJQ0_9FIRM</name>
<dbReference type="HOGENOM" id="CLU_022017_2_1_9"/>
<feature type="transmembrane region" description="Helical" evidence="6">
    <location>
        <begin position="21"/>
        <end position="45"/>
    </location>
</feature>
<accession>N2BJQ0</accession>
<keyword evidence="5 6" id="KW-0472">Membrane</keyword>
<evidence type="ECO:0000256" key="6">
    <source>
        <dbReference type="SAM" id="Phobius"/>
    </source>
</evidence>
<dbReference type="GO" id="GO:0005886">
    <property type="term" value="C:plasma membrane"/>
    <property type="evidence" value="ECO:0007669"/>
    <property type="project" value="UniProtKB-SubCell"/>
</dbReference>
<reference evidence="7 8" key="1">
    <citation type="journal article" date="2014" name="Genome Announc.">
        <title>Draft genome sequences of the altered schaedler flora, a defined bacterial community from gnotobiotic mice.</title>
        <authorList>
            <person name="Wannemuehler M.J."/>
            <person name="Overstreet A.M."/>
            <person name="Ward D.V."/>
            <person name="Phillips G.J."/>
        </authorList>
    </citation>
    <scope>NUCLEOTIDE SEQUENCE [LARGE SCALE GENOMIC DNA]</scope>
    <source>
        <strain evidence="7 8">ASF492</strain>
    </source>
</reference>
<feature type="transmembrane region" description="Helical" evidence="6">
    <location>
        <begin position="319"/>
        <end position="341"/>
    </location>
</feature>
<dbReference type="Proteomes" id="UP000012589">
    <property type="component" value="Unassembled WGS sequence"/>
</dbReference>
<feature type="transmembrane region" description="Helical" evidence="6">
    <location>
        <begin position="392"/>
        <end position="415"/>
    </location>
</feature>
<dbReference type="InterPro" id="IPR024923">
    <property type="entry name" value="PG_synth_SpoVB"/>
</dbReference>
<feature type="transmembrane region" description="Helical" evidence="6">
    <location>
        <begin position="512"/>
        <end position="533"/>
    </location>
</feature>
<comment type="subcellular location">
    <subcellularLocation>
        <location evidence="1">Cell membrane</location>
        <topology evidence="1">Multi-pass membrane protein</topology>
    </subcellularLocation>
</comment>
<keyword evidence="8" id="KW-1185">Reference proteome</keyword>
<evidence type="ECO:0000256" key="1">
    <source>
        <dbReference type="ARBA" id="ARBA00004651"/>
    </source>
</evidence>
<keyword evidence="3 6" id="KW-0812">Transmembrane</keyword>
<evidence type="ECO:0000313" key="7">
    <source>
        <dbReference type="EMBL" id="EMZ37044.1"/>
    </source>
</evidence>
<evidence type="ECO:0000256" key="2">
    <source>
        <dbReference type="ARBA" id="ARBA00022475"/>
    </source>
</evidence>
<dbReference type="CDD" id="cd13124">
    <property type="entry name" value="MATE_SpoVB_like"/>
    <property type="match status" value="1"/>
</dbReference>
<dbReference type="STRING" id="1235802.C823_00532"/>
<protein>
    <submittedName>
        <fullName evidence="7">Uncharacterized protein</fullName>
    </submittedName>
</protein>
<proteinExistence type="predicted"/>
<comment type="caution">
    <text evidence="7">The sequence shown here is derived from an EMBL/GenBank/DDBJ whole genome shotgun (WGS) entry which is preliminary data.</text>
</comment>
<feature type="transmembrane region" description="Helical" evidence="6">
    <location>
        <begin position="446"/>
        <end position="470"/>
    </location>
</feature>
<evidence type="ECO:0000313" key="8">
    <source>
        <dbReference type="Proteomes" id="UP000012589"/>
    </source>
</evidence>
<feature type="transmembrane region" description="Helical" evidence="6">
    <location>
        <begin position="260"/>
        <end position="284"/>
    </location>
</feature>
<dbReference type="InterPro" id="IPR002797">
    <property type="entry name" value="Polysacc_synth"/>
</dbReference>
<dbReference type="eggNOG" id="COG2244">
    <property type="taxonomic scope" value="Bacteria"/>
</dbReference>
<evidence type="ECO:0000256" key="4">
    <source>
        <dbReference type="ARBA" id="ARBA00022989"/>
    </source>
</evidence>
<evidence type="ECO:0000256" key="5">
    <source>
        <dbReference type="ARBA" id="ARBA00023136"/>
    </source>
</evidence>
<feature type="transmembrane region" description="Helical" evidence="6">
    <location>
        <begin position="212"/>
        <end position="239"/>
    </location>
</feature>
<dbReference type="PATRIC" id="fig|1235802.3.peg.557"/>
<feature type="transmembrane region" description="Helical" evidence="6">
    <location>
        <begin position="482"/>
        <end position="500"/>
    </location>
</feature>
<feature type="transmembrane region" description="Helical" evidence="6">
    <location>
        <begin position="65"/>
        <end position="85"/>
    </location>
</feature>
<dbReference type="AlphaFoldDB" id="N2BJQ0"/>
<dbReference type="InterPro" id="IPR050833">
    <property type="entry name" value="Poly_Biosynth_Transport"/>
</dbReference>
<feature type="transmembrane region" description="Helical" evidence="6">
    <location>
        <begin position="172"/>
        <end position="192"/>
    </location>
</feature>
<dbReference type="OrthoDB" id="9775950at2"/>
<dbReference type="PANTHER" id="PTHR30250">
    <property type="entry name" value="PST FAMILY PREDICTED COLANIC ACID TRANSPORTER"/>
    <property type="match status" value="1"/>
</dbReference>
<organism evidence="7 8">
    <name type="scientific">Eubacterium plexicaudatum ASF492</name>
    <dbReference type="NCBI Taxonomy" id="1235802"/>
    <lineage>
        <taxon>Bacteria</taxon>
        <taxon>Bacillati</taxon>
        <taxon>Bacillota</taxon>
        <taxon>Clostridia</taxon>
        <taxon>Eubacteriales</taxon>
        <taxon>Eubacteriaceae</taxon>
        <taxon>Eubacterium</taxon>
    </lineage>
</organism>
<sequence length="559" mass="61771">MTDRNKKRRNAHRQNRNKNQDFLLQGGVLASAAILGRIIGLIYRIPLTSVIGDLGNNYYGCAFDIYNIFLLISSYSLPMAVSRIVSDYRSKGESRNAYRVLKCAFLFAMFAGAAAGAAIFFGARFITGTVFQTPLSMYALRVLAPTLLITAFLGVLRGFFQGMENMYPSAVSQVLEQLVNAFVSVLAAYYLASRGESIGKVLANEEGYHAAYGAAGAAVGTTVGAAFSLFFLYILYKGFIRIWRKKMRKEHIKRIPNEILFRRMMLTVLPFLAASVLFNLNVVIEQGIFKHMMKAQAQADQIALWWGVFSGKFRTLINLPIAIAAAIGAACIPSITASFVKERHEETVEKTELAIRFVMLIAFPFSFVLMLLSAPLMEFLFQDSQPLASGLLLAGGMIVILYSLSTVTASILQGIGKLRAPVINSGIALVLEVVSLIAMLKFTKLQIYAVVAAMTVFGICVTLLNQIALYRSGYWAPEFMKTFVLPGVCASIMASMSWIIETALSQVIEWKYVTVPVAIVCGVLVYLILLLTLRAMTPEEMRQFPGGRWMANIMERMSQ</sequence>
<feature type="transmembrane region" description="Helical" evidence="6">
    <location>
        <begin position="138"/>
        <end position="160"/>
    </location>
</feature>
<dbReference type="Pfam" id="PF01943">
    <property type="entry name" value="Polysacc_synt"/>
    <property type="match status" value="1"/>
</dbReference>
<keyword evidence="4 6" id="KW-1133">Transmembrane helix</keyword>